<protein>
    <submittedName>
        <fullName evidence="2">Uncharacterized protein</fullName>
    </submittedName>
</protein>
<sequence>MDRVGWGSEMEQLNEARGERAIKKKRGQENVGGKEGGREGGREGRKAEEQKEDGFHKTSYMHQHMGIGSALISRLQLVSLQERAGCFSYSLALLAIKISPPMPSPSLSVPPFLRLLWLNCSSLCFNKHITSYQ</sequence>
<name>A0A4Z2FE98_9TELE</name>
<comment type="caution">
    <text evidence="2">The sequence shown here is derived from an EMBL/GenBank/DDBJ whole genome shotgun (WGS) entry which is preliminary data.</text>
</comment>
<feature type="region of interest" description="Disordered" evidence="1">
    <location>
        <begin position="1"/>
        <end position="59"/>
    </location>
</feature>
<organism evidence="2 3">
    <name type="scientific">Liparis tanakae</name>
    <name type="common">Tanaka's snailfish</name>
    <dbReference type="NCBI Taxonomy" id="230148"/>
    <lineage>
        <taxon>Eukaryota</taxon>
        <taxon>Metazoa</taxon>
        <taxon>Chordata</taxon>
        <taxon>Craniata</taxon>
        <taxon>Vertebrata</taxon>
        <taxon>Euteleostomi</taxon>
        <taxon>Actinopterygii</taxon>
        <taxon>Neopterygii</taxon>
        <taxon>Teleostei</taxon>
        <taxon>Neoteleostei</taxon>
        <taxon>Acanthomorphata</taxon>
        <taxon>Eupercaria</taxon>
        <taxon>Perciformes</taxon>
        <taxon>Cottioidei</taxon>
        <taxon>Cottales</taxon>
        <taxon>Liparidae</taxon>
        <taxon>Liparis</taxon>
    </lineage>
</organism>
<evidence type="ECO:0000313" key="2">
    <source>
        <dbReference type="EMBL" id="TNN39210.1"/>
    </source>
</evidence>
<dbReference type="EMBL" id="SRLO01001299">
    <property type="protein sequence ID" value="TNN39210.1"/>
    <property type="molecule type" value="Genomic_DNA"/>
</dbReference>
<evidence type="ECO:0000256" key="1">
    <source>
        <dbReference type="SAM" id="MobiDB-lite"/>
    </source>
</evidence>
<evidence type="ECO:0000313" key="3">
    <source>
        <dbReference type="Proteomes" id="UP000314294"/>
    </source>
</evidence>
<proteinExistence type="predicted"/>
<feature type="compositionally biased region" description="Basic and acidic residues" evidence="1">
    <location>
        <begin position="35"/>
        <end position="56"/>
    </location>
</feature>
<dbReference type="Proteomes" id="UP000314294">
    <property type="component" value="Unassembled WGS sequence"/>
</dbReference>
<gene>
    <name evidence="2" type="ORF">EYF80_050619</name>
</gene>
<accession>A0A4Z2FE98</accession>
<reference evidence="2 3" key="1">
    <citation type="submission" date="2019-03" db="EMBL/GenBank/DDBJ databases">
        <title>First draft genome of Liparis tanakae, snailfish: a comprehensive survey of snailfish specific genes.</title>
        <authorList>
            <person name="Kim W."/>
            <person name="Song I."/>
            <person name="Jeong J.-H."/>
            <person name="Kim D."/>
            <person name="Kim S."/>
            <person name="Ryu S."/>
            <person name="Song J.Y."/>
            <person name="Lee S.K."/>
        </authorList>
    </citation>
    <scope>NUCLEOTIDE SEQUENCE [LARGE SCALE GENOMIC DNA]</scope>
    <source>
        <tissue evidence="2">Muscle</tissue>
    </source>
</reference>
<keyword evidence="3" id="KW-1185">Reference proteome</keyword>
<dbReference type="AlphaFoldDB" id="A0A4Z2FE98"/>